<evidence type="ECO:0000313" key="1">
    <source>
        <dbReference type="EMBL" id="RDZ05220.1"/>
    </source>
</evidence>
<evidence type="ECO:0000313" key="2">
    <source>
        <dbReference type="Proteomes" id="UP000256519"/>
    </source>
</evidence>
<protein>
    <submittedName>
        <fullName evidence="1">Uncharacterized protein</fullName>
    </submittedName>
</protein>
<comment type="caution">
    <text evidence="1">The sequence shown here is derived from an EMBL/GenBank/DDBJ whole genome shotgun (WGS) entry which is preliminary data.</text>
</comment>
<proteinExistence type="predicted"/>
<dbReference type="Proteomes" id="UP000256519">
    <property type="component" value="Unassembled WGS sequence"/>
</dbReference>
<name>A0A3D8WTA4_PRIMG</name>
<reference evidence="1 2" key="1">
    <citation type="journal article" date="2018" name="Appl. Environ. Microbiol.">
        <title>Antimicrobial susceptibility testing and tentative epidemiological cut-off values of five Bacillus species relevant for use as animal feed additives or for plant protection.</title>
        <authorList>
            <person name="Agerso Y."/>
            <person name="Stuer-Lauridsen B."/>
            <person name="Bjerre K."/>
            <person name="Jensen M.G."/>
            <person name="Johansen E."/>
            <person name="Bennedsen M."/>
            <person name="Brockmann E."/>
            <person name="Nielsen B."/>
        </authorList>
    </citation>
    <scope>NUCLEOTIDE SEQUENCE [LARGE SCALE GENOMIC DNA]</scope>
    <source>
        <strain evidence="1 2">CHCC20162</strain>
    </source>
</reference>
<dbReference type="EMBL" id="PQWM01000085">
    <property type="protein sequence ID" value="RDZ05220.1"/>
    <property type="molecule type" value="Genomic_DNA"/>
</dbReference>
<organism evidence="1 2">
    <name type="scientific">Priestia megaterium</name>
    <name type="common">Bacillus megaterium</name>
    <dbReference type="NCBI Taxonomy" id="1404"/>
    <lineage>
        <taxon>Bacteria</taxon>
        <taxon>Bacillati</taxon>
        <taxon>Bacillota</taxon>
        <taxon>Bacilli</taxon>
        <taxon>Bacillales</taxon>
        <taxon>Bacillaceae</taxon>
        <taxon>Priestia</taxon>
    </lineage>
</organism>
<accession>A0A3D8WTA4</accession>
<dbReference type="AlphaFoldDB" id="A0A3D8WTA4"/>
<gene>
    <name evidence="1" type="ORF">C3744_29760</name>
</gene>
<sequence>MNDMRITKKEVTIMLKNKPEKLQMFKVDYSVLKKKKIVNGFAMIKSVEDTDKIVKLAKLDISTKERVFIQDVEILKFKPFSS</sequence>